<feature type="transmembrane region" description="Helical" evidence="8">
    <location>
        <begin position="129"/>
        <end position="151"/>
    </location>
</feature>
<feature type="domain" description="Peptidase S54 rhomboid" evidence="9">
    <location>
        <begin position="60"/>
        <end position="200"/>
    </location>
</feature>
<dbReference type="Gene3D" id="1.20.1540.10">
    <property type="entry name" value="Rhomboid-like"/>
    <property type="match status" value="1"/>
</dbReference>
<evidence type="ECO:0000256" key="4">
    <source>
        <dbReference type="ARBA" id="ARBA00022692"/>
    </source>
</evidence>
<reference evidence="11" key="1">
    <citation type="submission" date="2023-06" db="EMBL/GenBank/DDBJ databases">
        <title>Identification and characterization of horizontal gene transfer across gut microbiota members of farm animals based on homology search.</title>
        <authorList>
            <person name="Zeman M."/>
            <person name="Kubasova T."/>
            <person name="Jahodarova E."/>
            <person name="Nykrynova M."/>
            <person name="Rychlik I."/>
        </authorList>
    </citation>
    <scope>NUCLEOTIDE SEQUENCE [LARGE SCALE GENOMIC DNA]</scope>
    <source>
        <strain evidence="11">ET341</strain>
    </source>
</reference>
<keyword evidence="4 8" id="KW-0812">Transmembrane</keyword>
<evidence type="ECO:0000256" key="1">
    <source>
        <dbReference type="ARBA" id="ARBA00004141"/>
    </source>
</evidence>
<keyword evidence="3 10" id="KW-0645">Protease</keyword>
<dbReference type="GO" id="GO:0008233">
    <property type="term" value="F:peptidase activity"/>
    <property type="evidence" value="ECO:0007669"/>
    <property type="project" value="UniProtKB-KW"/>
</dbReference>
<keyword evidence="5 10" id="KW-0378">Hydrolase</keyword>
<evidence type="ECO:0000256" key="7">
    <source>
        <dbReference type="ARBA" id="ARBA00023136"/>
    </source>
</evidence>
<dbReference type="SUPFAM" id="SSF144091">
    <property type="entry name" value="Rhomboid-like"/>
    <property type="match status" value="1"/>
</dbReference>
<evidence type="ECO:0000313" key="11">
    <source>
        <dbReference type="Proteomes" id="UP001529275"/>
    </source>
</evidence>
<evidence type="ECO:0000313" key="10">
    <source>
        <dbReference type="EMBL" id="MDM8196059.1"/>
    </source>
</evidence>
<keyword evidence="11" id="KW-1185">Reference proteome</keyword>
<dbReference type="EMBL" id="JAUDCK010000021">
    <property type="protein sequence ID" value="MDM8196059.1"/>
    <property type="molecule type" value="Genomic_DNA"/>
</dbReference>
<evidence type="ECO:0000256" key="5">
    <source>
        <dbReference type="ARBA" id="ARBA00022801"/>
    </source>
</evidence>
<dbReference type="RefSeq" id="WP_289527761.1">
    <property type="nucleotide sequence ID" value="NZ_JAUDCK010000021.1"/>
</dbReference>
<dbReference type="InterPro" id="IPR035952">
    <property type="entry name" value="Rhomboid-like_sf"/>
</dbReference>
<proteinExistence type="inferred from homology"/>
<evidence type="ECO:0000256" key="3">
    <source>
        <dbReference type="ARBA" id="ARBA00022670"/>
    </source>
</evidence>
<feature type="transmembrane region" description="Helical" evidence="8">
    <location>
        <begin position="70"/>
        <end position="92"/>
    </location>
</feature>
<feature type="transmembrane region" description="Helical" evidence="8">
    <location>
        <begin position="186"/>
        <end position="202"/>
    </location>
</feature>
<dbReference type="PANTHER" id="PTHR43066:SF1">
    <property type="entry name" value="RHOMBOID PROTEIN 2"/>
    <property type="match status" value="1"/>
</dbReference>
<dbReference type="InterPro" id="IPR022764">
    <property type="entry name" value="Peptidase_S54_rhomboid_dom"/>
</dbReference>
<sequence length="210" mass="23573">MNSMLNRFLWKYKSFPITISLICLCILVYAMSFVWFGEEMNALEGLYFGGFNPVYIQLSHEYYRLLSANFIHFGILHLAVNCYSLYGLGLFIEKSLGLKKYLILILVSALTTTGLPYLFYLITGYGANVVSGGISGVIFGLIGALGALALRYKYIYMDIFKQLVPNIILMLIISFIIPSISLSGHLAGLIGGFVCTYILLMIKHQKHLIH</sequence>
<accession>A0ABT7UIS5</accession>
<keyword evidence="7 8" id="KW-0472">Membrane</keyword>
<feature type="transmembrane region" description="Helical" evidence="8">
    <location>
        <begin position="101"/>
        <end position="123"/>
    </location>
</feature>
<dbReference type="Pfam" id="PF01694">
    <property type="entry name" value="Rhomboid"/>
    <property type="match status" value="1"/>
</dbReference>
<organism evidence="10 11">
    <name type="scientific">Massilimicrobiota timonensis</name>
    <dbReference type="NCBI Taxonomy" id="1776392"/>
    <lineage>
        <taxon>Bacteria</taxon>
        <taxon>Bacillati</taxon>
        <taxon>Bacillota</taxon>
        <taxon>Erysipelotrichia</taxon>
        <taxon>Erysipelotrichales</taxon>
        <taxon>Erysipelotrichaceae</taxon>
        <taxon>Massilimicrobiota</taxon>
    </lineage>
</organism>
<comment type="subcellular location">
    <subcellularLocation>
        <location evidence="1">Membrane</location>
        <topology evidence="1">Multi-pass membrane protein</topology>
    </subcellularLocation>
</comment>
<evidence type="ECO:0000256" key="2">
    <source>
        <dbReference type="ARBA" id="ARBA00009045"/>
    </source>
</evidence>
<evidence type="ECO:0000256" key="6">
    <source>
        <dbReference type="ARBA" id="ARBA00022989"/>
    </source>
</evidence>
<name>A0ABT7UIS5_9FIRM</name>
<comment type="similarity">
    <text evidence="2">Belongs to the peptidase S54 family.</text>
</comment>
<protein>
    <submittedName>
        <fullName evidence="10">Rhomboid family intramembrane serine protease</fullName>
        <ecNumber evidence="10">3.4.21.-</ecNumber>
    </submittedName>
</protein>
<evidence type="ECO:0000259" key="9">
    <source>
        <dbReference type="Pfam" id="PF01694"/>
    </source>
</evidence>
<dbReference type="PANTHER" id="PTHR43066">
    <property type="entry name" value="RHOMBOID-RELATED PROTEIN"/>
    <property type="match status" value="1"/>
</dbReference>
<gene>
    <name evidence="10" type="ORF">QUV98_07010</name>
</gene>
<dbReference type="GO" id="GO:0006508">
    <property type="term" value="P:proteolysis"/>
    <property type="evidence" value="ECO:0007669"/>
    <property type="project" value="UniProtKB-KW"/>
</dbReference>
<comment type="caution">
    <text evidence="10">The sequence shown here is derived from an EMBL/GenBank/DDBJ whole genome shotgun (WGS) entry which is preliminary data.</text>
</comment>
<feature type="transmembrane region" description="Helical" evidence="8">
    <location>
        <begin position="163"/>
        <end position="180"/>
    </location>
</feature>
<feature type="transmembrane region" description="Helical" evidence="8">
    <location>
        <begin position="12"/>
        <end position="36"/>
    </location>
</feature>
<dbReference type="Proteomes" id="UP001529275">
    <property type="component" value="Unassembled WGS sequence"/>
</dbReference>
<keyword evidence="6 8" id="KW-1133">Transmembrane helix</keyword>
<evidence type="ECO:0000256" key="8">
    <source>
        <dbReference type="SAM" id="Phobius"/>
    </source>
</evidence>
<dbReference type="EC" id="3.4.21.-" evidence="10"/>